<evidence type="ECO:0000256" key="2">
    <source>
        <dbReference type="ARBA" id="ARBA00010290"/>
    </source>
</evidence>
<evidence type="ECO:0000256" key="5">
    <source>
        <dbReference type="ARBA" id="ARBA00023134"/>
    </source>
</evidence>
<feature type="binding site" evidence="6">
    <location>
        <begin position="108"/>
        <end position="111"/>
    </location>
    <ligand>
        <name>GTP</name>
        <dbReference type="ChEBI" id="CHEBI:37565"/>
    </ligand>
</feature>
<dbReference type="SMART" id="SM00178">
    <property type="entry name" value="SAR"/>
    <property type="match status" value="1"/>
</dbReference>
<dbReference type="NCBIfam" id="TIGR00231">
    <property type="entry name" value="small_GTP"/>
    <property type="match status" value="1"/>
</dbReference>
<protein>
    <submittedName>
        <fullName evidence="9">ADP ribosylation factor like GTPase 3, like 2</fullName>
    </submittedName>
</protein>
<dbReference type="InterPro" id="IPR044612">
    <property type="entry name" value="ARL2/3"/>
</dbReference>
<dbReference type="PANTHER" id="PTHR45697">
    <property type="entry name" value="ADP-RIBOSYLATION FACTOR-LIKE PROTEIN 2-RELATED"/>
    <property type="match status" value="1"/>
</dbReference>
<dbReference type="PROSITE" id="PS51417">
    <property type="entry name" value="ARF"/>
    <property type="match status" value="1"/>
</dbReference>
<dbReference type="InterPro" id="IPR006689">
    <property type="entry name" value="Small_GTPase_ARF/SAR"/>
</dbReference>
<comment type="subcellular location">
    <subcellularLocation>
        <location evidence="1">Cytoplasm</location>
        <location evidence="1">Cytoskeleton</location>
        <location evidence="1">Microtubule organizing center</location>
        <location evidence="1">Centrosome</location>
    </subcellularLocation>
</comment>
<dbReference type="GO" id="GO:0046872">
    <property type="term" value="F:metal ion binding"/>
    <property type="evidence" value="ECO:0007669"/>
    <property type="project" value="UniProtKB-KW"/>
</dbReference>
<proteinExistence type="inferred from homology"/>
<feature type="binding site" evidence="7">
    <location>
        <position position="30"/>
    </location>
    <ligand>
        <name>Mg(2+)</name>
        <dbReference type="ChEBI" id="CHEBI:18420"/>
    </ligand>
</feature>
<dbReference type="Pfam" id="PF00025">
    <property type="entry name" value="Arf"/>
    <property type="match status" value="2"/>
</dbReference>
<evidence type="ECO:0000256" key="8">
    <source>
        <dbReference type="RuleBase" id="RU003925"/>
    </source>
</evidence>
<dbReference type="InterPro" id="IPR005225">
    <property type="entry name" value="Small_GTP-bd"/>
</dbReference>
<dbReference type="Ensembl" id="ENSECRT00000023700.1">
    <property type="protein sequence ID" value="ENSECRP00000023197.1"/>
    <property type="gene ID" value="ENSECRG00000015332.1"/>
</dbReference>
<evidence type="ECO:0000256" key="7">
    <source>
        <dbReference type="PIRSR" id="PIRSR606689-2"/>
    </source>
</evidence>
<keyword evidence="7" id="KW-0460">Magnesium</keyword>
<feature type="binding site" evidence="6">
    <location>
        <position position="69"/>
    </location>
    <ligand>
        <name>GTP</name>
        <dbReference type="ChEBI" id="CHEBI:37565"/>
    </ligand>
</feature>
<evidence type="ECO:0000256" key="1">
    <source>
        <dbReference type="ARBA" id="ARBA00004300"/>
    </source>
</evidence>
<organism evidence="9 10">
    <name type="scientific">Erpetoichthys calabaricus</name>
    <name type="common">Rope fish</name>
    <name type="synonym">Calamoichthys calabaricus</name>
    <dbReference type="NCBI Taxonomy" id="27687"/>
    <lineage>
        <taxon>Eukaryota</taxon>
        <taxon>Metazoa</taxon>
        <taxon>Chordata</taxon>
        <taxon>Craniata</taxon>
        <taxon>Vertebrata</taxon>
        <taxon>Euteleostomi</taxon>
        <taxon>Actinopterygii</taxon>
        <taxon>Polypteriformes</taxon>
        <taxon>Polypteridae</taxon>
        <taxon>Erpetoichthys</taxon>
    </lineage>
</organism>
<dbReference type="GO" id="GO:0003924">
    <property type="term" value="F:GTPase activity"/>
    <property type="evidence" value="ECO:0007669"/>
    <property type="project" value="InterPro"/>
</dbReference>
<accession>A0A8C4SXK3</accession>
<keyword evidence="3" id="KW-0449">Lipoprotein</keyword>
<keyword evidence="5 6" id="KW-0342">GTP-binding</keyword>
<keyword evidence="3" id="KW-0519">Myristate</keyword>
<keyword evidence="4 6" id="KW-0547">Nucleotide-binding</keyword>
<dbReference type="GO" id="GO:0005525">
    <property type="term" value="F:GTP binding"/>
    <property type="evidence" value="ECO:0007669"/>
    <property type="project" value="UniProtKB-KW"/>
</dbReference>
<evidence type="ECO:0000256" key="3">
    <source>
        <dbReference type="ARBA" id="ARBA00022707"/>
    </source>
</evidence>
<feature type="binding site" evidence="7">
    <location>
        <position position="47"/>
    </location>
    <ligand>
        <name>Mg(2+)</name>
        <dbReference type="ChEBI" id="CHEBI:18420"/>
    </ligand>
</feature>
<reference evidence="9" key="3">
    <citation type="submission" date="2025-09" db="UniProtKB">
        <authorList>
            <consortium name="Ensembl"/>
        </authorList>
    </citation>
    <scope>IDENTIFICATION</scope>
</reference>
<dbReference type="GO" id="GO:0005813">
    <property type="term" value="C:centrosome"/>
    <property type="evidence" value="ECO:0007669"/>
    <property type="project" value="UniProtKB-SubCell"/>
</dbReference>
<dbReference type="PRINTS" id="PR00328">
    <property type="entry name" value="SAR1GTPBP"/>
</dbReference>
<evidence type="ECO:0000313" key="9">
    <source>
        <dbReference type="Ensembl" id="ENSECRP00000023197.1"/>
    </source>
</evidence>
<dbReference type="Gene3D" id="3.40.50.300">
    <property type="entry name" value="P-loop containing nucleotide triphosphate hydrolases"/>
    <property type="match status" value="2"/>
</dbReference>
<evidence type="ECO:0000313" key="10">
    <source>
        <dbReference type="Proteomes" id="UP000694620"/>
    </source>
</evidence>
<keyword evidence="10" id="KW-1185">Reference proteome</keyword>
<name>A0A8C4SXK3_ERPCA</name>
<dbReference type="Proteomes" id="UP000694620">
    <property type="component" value="Chromosome 11"/>
</dbReference>
<dbReference type="AlphaFoldDB" id="A0A8C4SXK3"/>
<reference evidence="9" key="1">
    <citation type="submission" date="2021-06" db="EMBL/GenBank/DDBJ databases">
        <authorList>
            <consortium name="Wellcome Sanger Institute Data Sharing"/>
        </authorList>
    </citation>
    <scope>NUCLEOTIDE SEQUENCE [LARGE SCALE GENOMIC DNA]</scope>
</reference>
<feature type="binding site" evidence="6">
    <location>
        <begin position="23"/>
        <end position="30"/>
    </location>
    <ligand>
        <name>GTP</name>
        <dbReference type="ChEBI" id="CHEBI:37565"/>
    </ligand>
</feature>
<sequence length="153" mass="16899">MSSPPFSMHLRTTEQELQIVLLGLDNAGKTTLLRKLASEDVSTITPTQGFNIKSVASNGMKLNVWDIGGQRKIRTFWKKYLEDTDVLELSDLIDEENLKGVPVLIFANKQDLVAAAPASEIAEGLNLHTYRDRQWQIQACSALSGEGVQVSVN</sequence>
<reference evidence="9" key="2">
    <citation type="submission" date="2025-08" db="UniProtKB">
        <authorList>
            <consortium name="Ensembl"/>
        </authorList>
    </citation>
    <scope>IDENTIFICATION</scope>
</reference>
<comment type="similarity">
    <text evidence="2 8">Belongs to the small GTPase superfamily. Arf family.</text>
</comment>
<evidence type="ECO:0000256" key="6">
    <source>
        <dbReference type="PIRSR" id="PIRSR606689-1"/>
    </source>
</evidence>
<keyword evidence="7" id="KW-0479">Metal-binding</keyword>
<dbReference type="InterPro" id="IPR027417">
    <property type="entry name" value="P-loop_NTPase"/>
</dbReference>
<dbReference type="GeneTree" id="ENSGT00940000164577"/>
<evidence type="ECO:0000256" key="4">
    <source>
        <dbReference type="ARBA" id="ARBA00022741"/>
    </source>
</evidence>
<dbReference type="SMART" id="SM00177">
    <property type="entry name" value="ARF"/>
    <property type="match status" value="1"/>
</dbReference>
<dbReference type="SUPFAM" id="SSF52540">
    <property type="entry name" value="P-loop containing nucleoside triphosphate hydrolases"/>
    <property type="match status" value="1"/>
</dbReference>